<comment type="caution">
    <text evidence="1">The sequence shown here is derived from an EMBL/GenBank/DDBJ whole genome shotgun (WGS) entry which is preliminary data.</text>
</comment>
<accession>A0ABD0J5Q4</accession>
<organism evidence="1 2">
    <name type="scientific">Batillaria attramentaria</name>
    <dbReference type="NCBI Taxonomy" id="370345"/>
    <lineage>
        <taxon>Eukaryota</taxon>
        <taxon>Metazoa</taxon>
        <taxon>Spiralia</taxon>
        <taxon>Lophotrochozoa</taxon>
        <taxon>Mollusca</taxon>
        <taxon>Gastropoda</taxon>
        <taxon>Caenogastropoda</taxon>
        <taxon>Sorbeoconcha</taxon>
        <taxon>Cerithioidea</taxon>
        <taxon>Batillariidae</taxon>
        <taxon>Batillaria</taxon>
    </lineage>
</organism>
<proteinExistence type="predicted"/>
<gene>
    <name evidence="1" type="ORF">BaRGS_00038807</name>
</gene>
<evidence type="ECO:0000313" key="2">
    <source>
        <dbReference type="Proteomes" id="UP001519460"/>
    </source>
</evidence>
<dbReference type="Proteomes" id="UP001519460">
    <property type="component" value="Unassembled WGS sequence"/>
</dbReference>
<reference evidence="1 2" key="1">
    <citation type="journal article" date="2023" name="Sci. Data">
        <title>Genome assembly of the Korean intertidal mud-creeper Batillaria attramentaria.</title>
        <authorList>
            <person name="Patra A.K."/>
            <person name="Ho P.T."/>
            <person name="Jun S."/>
            <person name="Lee S.J."/>
            <person name="Kim Y."/>
            <person name="Won Y.J."/>
        </authorList>
    </citation>
    <scope>NUCLEOTIDE SEQUENCE [LARGE SCALE GENOMIC DNA]</scope>
    <source>
        <strain evidence="1">Wonlab-2016</strain>
    </source>
</reference>
<protein>
    <submittedName>
        <fullName evidence="1">Uncharacterized protein</fullName>
    </submittedName>
</protein>
<keyword evidence="2" id="KW-1185">Reference proteome</keyword>
<sequence>MAVTVIITQPSVMAVKGIITQPSVMAVTGIITQPSVMTDRYHYATKCHGCLMAVISMHPLDVCLGQLSSCNTAPFRPHGGCHLCGKIFNGDTSLEYRGKLGRTSNDHGV</sequence>
<name>A0ABD0J5Q4_9CAEN</name>
<dbReference type="EMBL" id="JACVVK020000644">
    <property type="protein sequence ID" value="KAK7460786.1"/>
    <property type="molecule type" value="Genomic_DNA"/>
</dbReference>
<evidence type="ECO:0000313" key="1">
    <source>
        <dbReference type="EMBL" id="KAK7460786.1"/>
    </source>
</evidence>
<dbReference type="AlphaFoldDB" id="A0ABD0J5Q4"/>